<name>A0A165G546_EXIGL</name>
<proteinExistence type="predicted"/>
<feature type="compositionally biased region" description="Polar residues" evidence="1">
    <location>
        <begin position="205"/>
        <end position="218"/>
    </location>
</feature>
<gene>
    <name evidence="2" type="ORF">EXIGLDRAFT_771203</name>
</gene>
<sequence>MVQGLRADVPPVGHQVERTLLLQSSHLDVDTAGALTARGHSRCPPSLVRASNVYAVFRDVFTPILERTSVAVVPVGHGLLLGRVVTSTPNLEASTVAVARVRPVPAPGQLVSVTSIRNSGGCLDTIQRIRRAQEPISQTSELVSRMREISKLSIVPRTDEFDGAESDMTPPGVVTHGLRSASSPECDTQGCSGVDRTSRARAQSLDPQSRSAPPSRTLTTDRRLVAGAAECRLAGRRTRRAARRTRRAPRASTRSLGTSATCNTPASDSITTTCRRLDTTRVDSDDA</sequence>
<protein>
    <submittedName>
        <fullName evidence="2">Uncharacterized protein</fullName>
    </submittedName>
</protein>
<keyword evidence="3" id="KW-1185">Reference proteome</keyword>
<evidence type="ECO:0000256" key="1">
    <source>
        <dbReference type="SAM" id="MobiDB-lite"/>
    </source>
</evidence>
<dbReference type="AlphaFoldDB" id="A0A165G546"/>
<evidence type="ECO:0000313" key="3">
    <source>
        <dbReference type="Proteomes" id="UP000077266"/>
    </source>
</evidence>
<feature type="compositionally biased region" description="Polar residues" evidence="1">
    <location>
        <begin position="180"/>
        <end position="191"/>
    </location>
</feature>
<accession>A0A165G546</accession>
<organism evidence="2 3">
    <name type="scientific">Exidia glandulosa HHB12029</name>
    <dbReference type="NCBI Taxonomy" id="1314781"/>
    <lineage>
        <taxon>Eukaryota</taxon>
        <taxon>Fungi</taxon>
        <taxon>Dikarya</taxon>
        <taxon>Basidiomycota</taxon>
        <taxon>Agaricomycotina</taxon>
        <taxon>Agaricomycetes</taxon>
        <taxon>Auriculariales</taxon>
        <taxon>Exidiaceae</taxon>
        <taxon>Exidia</taxon>
    </lineage>
</organism>
<dbReference type="InParanoid" id="A0A165G546"/>
<reference evidence="2 3" key="1">
    <citation type="journal article" date="2016" name="Mol. Biol. Evol.">
        <title>Comparative Genomics of Early-Diverging Mushroom-Forming Fungi Provides Insights into the Origins of Lignocellulose Decay Capabilities.</title>
        <authorList>
            <person name="Nagy L.G."/>
            <person name="Riley R."/>
            <person name="Tritt A."/>
            <person name="Adam C."/>
            <person name="Daum C."/>
            <person name="Floudas D."/>
            <person name="Sun H."/>
            <person name="Yadav J.S."/>
            <person name="Pangilinan J."/>
            <person name="Larsson K.H."/>
            <person name="Matsuura K."/>
            <person name="Barry K."/>
            <person name="Labutti K."/>
            <person name="Kuo R."/>
            <person name="Ohm R.A."/>
            <person name="Bhattacharya S.S."/>
            <person name="Shirouzu T."/>
            <person name="Yoshinaga Y."/>
            <person name="Martin F.M."/>
            <person name="Grigoriev I.V."/>
            <person name="Hibbett D.S."/>
        </authorList>
    </citation>
    <scope>NUCLEOTIDE SEQUENCE [LARGE SCALE GENOMIC DNA]</scope>
    <source>
        <strain evidence="2 3">HHB12029</strain>
    </source>
</reference>
<feature type="compositionally biased region" description="Polar residues" evidence="1">
    <location>
        <begin position="255"/>
        <end position="269"/>
    </location>
</feature>
<feature type="compositionally biased region" description="Basic residues" evidence="1">
    <location>
        <begin position="236"/>
        <end position="249"/>
    </location>
</feature>
<evidence type="ECO:0000313" key="2">
    <source>
        <dbReference type="EMBL" id="KZV89994.1"/>
    </source>
</evidence>
<feature type="region of interest" description="Disordered" evidence="1">
    <location>
        <begin position="160"/>
        <end position="219"/>
    </location>
</feature>
<dbReference type="EMBL" id="KV426058">
    <property type="protein sequence ID" value="KZV89994.1"/>
    <property type="molecule type" value="Genomic_DNA"/>
</dbReference>
<feature type="region of interest" description="Disordered" evidence="1">
    <location>
        <begin position="236"/>
        <end position="269"/>
    </location>
</feature>
<dbReference type="Proteomes" id="UP000077266">
    <property type="component" value="Unassembled WGS sequence"/>
</dbReference>